<evidence type="ECO:0000256" key="13">
    <source>
        <dbReference type="ARBA" id="ARBA00022840"/>
    </source>
</evidence>
<feature type="compositionally biased region" description="Basic and acidic residues" evidence="18">
    <location>
        <begin position="429"/>
        <end position="444"/>
    </location>
</feature>
<keyword evidence="6" id="KW-0597">Phosphoprotein</keyword>
<dbReference type="Proteomes" id="UP001152795">
    <property type="component" value="Unassembled WGS sequence"/>
</dbReference>
<dbReference type="PROSITE" id="PS00107">
    <property type="entry name" value="PROTEIN_KINASE_ATP"/>
    <property type="match status" value="1"/>
</dbReference>
<evidence type="ECO:0000256" key="2">
    <source>
        <dbReference type="ARBA" id="ARBA00004496"/>
    </source>
</evidence>
<feature type="region of interest" description="Disordered" evidence="18">
    <location>
        <begin position="1253"/>
        <end position="1293"/>
    </location>
</feature>
<evidence type="ECO:0000256" key="8">
    <source>
        <dbReference type="ARBA" id="ARBA00022723"/>
    </source>
</evidence>
<keyword evidence="9" id="KW-0547">Nucleotide-binding</keyword>
<dbReference type="PROSITE" id="PS50003">
    <property type="entry name" value="PH_DOMAIN"/>
    <property type="match status" value="1"/>
</dbReference>
<dbReference type="PROSITE" id="PS50081">
    <property type="entry name" value="ZF_DAG_PE_2"/>
    <property type="match status" value="1"/>
</dbReference>
<dbReference type="PROSITE" id="PS00108">
    <property type="entry name" value="PROTEIN_KINASE_ST"/>
    <property type="match status" value="1"/>
</dbReference>
<keyword evidence="14 17" id="KW-0175">Coiled coil</keyword>
<feature type="compositionally biased region" description="Basic residues" evidence="18">
    <location>
        <begin position="1272"/>
        <end position="1293"/>
    </location>
</feature>
<name>A0A6S7IAL5_PARCT</name>
<dbReference type="SUPFAM" id="SSF56112">
    <property type="entry name" value="Protein kinase-like (PK-like)"/>
    <property type="match status" value="1"/>
</dbReference>
<dbReference type="InterPro" id="IPR011009">
    <property type="entry name" value="Kinase-like_dom_sf"/>
</dbReference>
<dbReference type="SMART" id="SM00109">
    <property type="entry name" value="C1"/>
    <property type="match status" value="1"/>
</dbReference>
<dbReference type="InterPro" id="IPR057529">
    <property type="entry name" value="MRCK/ROCK_PH"/>
</dbReference>
<dbReference type="FunFam" id="2.30.29.30:FF:000081">
    <property type="entry name" value="Citron rho-interacting serine/threonine kinase"/>
    <property type="match status" value="1"/>
</dbReference>
<evidence type="ECO:0000256" key="9">
    <source>
        <dbReference type="ARBA" id="ARBA00022741"/>
    </source>
</evidence>
<keyword evidence="8" id="KW-0479">Metal-binding</keyword>
<dbReference type="InterPro" id="IPR002219">
    <property type="entry name" value="PKC_DAG/PE"/>
</dbReference>
<dbReference type="SMART" id="SM00133">
    <property type="entry name" value="S_TK_X"/>
    <property type="match status" value="1"/>
</dbReference>
<dbReference type="EMBL" id="CACRXK020003979">
    <property type="protein sequence ID" value="CAB4000998.1"/>
    <property type="molecule type" value="Genomic_DNA"/>
</dbReference>
<feature type="region of interest" description="Disordered" evidence="18">
    <location>
        <begin position="420"/>
        <end position="444"/>
    </location>
</feature>
<dbReference type="SUPFAM" id="SSF50729">
    <property type="entry name" value="PH domain-like"/>
    <property type="match status" value="1"/>
</dbReference>
<dbReference type="GO" id="GO:0008270">
    <property type="term" value="F:zinc ion binding"/>
    <property type="evidence" value="ECO:0007669"/>
    <property type="project" value="UniProtKB-KW"/>
</dbReference>
<keyword evidence="20" id="KW-1185">Reference proteome</keyword>
<dbReference type="Pfam" id="PF00433">
    <property type="entry name" value="Pkinase_C"/>
    <property type="match status" value="1"/>
</dbReference>
<keyword evidence="5" id="KW-0723">Serine/threonine-protein kinase</keyword>
<dbReference type="Pfam" id="PF00780">
    <property type="entry name" value="CNH"/>
    <property type="match status" value="1"/>
</dbReference>
<dbReference type="Gene3D" id="1.10.510.10">
    <property type="entry name" value="Transferase(Phosphotransferase) domain 1"/>
    <property type="match status" value="1"/>
</dbReference>
<evidence type="ECO:0000256" key="10">
    <source>
        <dbReference type="ARBA" id="ARBA00022771"/>
    </source>
</evidence>
<dbReference type="Gene3D" id="2.30.29.30">
    <property type="entry name" value="Pleckstrin-homology domain (PH domain)/Phosphotyrosine-binding domain (PTB)"/>
    <property type="match status" value="1"/>
</dbReference>
<evidence type="ECO:0000256" key="6">
    <source>
        <dbReference type="ARBA" id="ARBA00022553"/>
    </source>
</evidence>
<evidence type="ECO:0000256" key="17">
    <source>
        <dbReference type="SAM" id="Coils"/>
    </source>
</evidence>
<evidence type="ECO:0000256" key="5">
    <source>
        <dbReference type="ARBA" id="ARBA00022527"/>
    </source>
</evidence>
<dbReference type="InterPro" id="IPR017441">
    <property type="entry name" value="Protein_kinase_ATP_BS"/>
</dbReference>
<dbReference type="PROSITE" id="PS51285">
    <property type="entry name" value="AGC_KINASE_CTER"/>
    <property type="match status" value="1"/>
</dbReference>
<evidence type="ECO:0000256" key="16">
    <source>
        <dbReference type="ARBA" id="ARBA00048679"/>
    </source>
</evidence>
<dbReference type="GO" id="GO:0005856">
    <property type="term" value="C:cytoskeleton"/>
    <property type="evidence" value="ECO:0007669"/>
    <property type="project" value="TreeGrafter"/>
</dbReference>
<evidence type="ECO:0000256" key="15">
    <source>
        <dbReference type="ARBA" id="ARBA00047899"/>
    </source>
</evidence>
<evidence type="ECO:0000256" key="14">
    <source>
        <dbReference type="ARBA" id="ARBA00023054"/>
    </source>
</evidence>
<accession>A0A6S7IAL5</accession>
<evidence type="ECO:0000256" key="1">
    <source>
        <dbReference type="ARBA" id="ARBA00001946"/>
    </source>
</evidence>
<proteinExistence type="predicted"/>
<dbReference type="GO" id="GO:0031032">
    <property type="term" value="P:actomyosin structure organization"/>
    <property type="evidence" value="ECO:0007669"/>
    <property type="project" value="TreeGrafter"/>
</dbReference>
<dbReference type="GO" id="GO:0004674">
    <property type="term" value="F:protein serine/threonine kinase activity"/>
    <property type="evidence" value="ECO:0007669"/>
    <property type="project" value="UniProtKB-KW"/>
</dbReference>
<dbReference type="Gene3D" id="3.30.60.20">
    <property type="match status" value="1"/>
</dbReference>
<dbReference type="InterPro" id="IPR001180">
    <property type="entry name" value="CNH_dom"/>
</dbReference>
<dbReference type="InterPro" id="IPR000961">
    <property type="entry name" value="AGC-kinase_C"/>
</dbReference>
<feature type="compositionally biased region" description="Low complexity" evidence="18">
    <location>
        <begin position="1254"/>
        <end position="1270"/>
    </location>
</feature>
<keyword evidence="13" id="KW-0067">ATP-binding</keyword>
<dbReference type="InterPro" id="IPR050839">
    <property type="entry name" value="Rho-assoc_Ser/Thr_Kinase"/>
</dbReference>
<dbReference type="InterPro" id="IPR001849">
    <property type="entry name" value="PH_domain"/>
</dbReference>
<evidence type="ECO:0000256" key="7">
    <source>
        <dbReference type="ARBA" id="ARBA00022679"/>
    </source>
</evidence>
<keyword evidence="12" id="KW-0862">Zinc</keyword>
<dbReference type="Pfam" id="PF00069">
    <property type="entry name" value="Pkinase"/>
    <property type="match status" value="1"/>
</dbReference>
<comment type="cofactor">
    <cofactor evidence="1">
        <name>Mg(2+)</name>
        <dbReference type="ChEBI" id="CHEBI:18420"/>
    </cofactor>
</comment>
<evidence type="ECO:0000256" key="18">
    <source>
        <dbReference type="SAM" id="MobiDB-lite"/>
    </source>
</evidence>
<feature type="region of interest" description="Disordered" evidence="18">
    <location>
        <begin position="1201"/>
        <end position="1220"/>
    </location>
</feature>
<evidence type="ECO:0000256" key="11">
    <source>
        <dbReference type="ARBA" id="ARBA00022777"/>
    </source>
</evidence>
<sequence>MAEEPISVRCTKLKGVLNENGRTDDKTWQLSNEALLDGFIALFDECSSEHLQKDKHVAEFVKKYKDDVTRLRNTRPSISDFKVISIIGRGHFGQVQVVKEVQTNNVYALKTLKKSEMLSQENVAFFEEEKEIMACNGSPWITTLQYAFQDVQNLYLVMEFHPGGDLLTLLGKQEDEILDEKIAKFYLAEIVLALHSLHELGYVHRDVKPDNILIDKNGHIKLADFGSAAKLSKSDEKVHSKMAVGTPEYISPEVLTSMEGSGNGYGVECDWWSLGVVAYEMVYGNTPFSGDSVAFTYSKIMNFKESLSFPTGFKASAAMKGLIRGLLTDIENRFGYAHLVKHSFFKDVEWSSLATEQPPFIPTITGVDDTSNFDEFDPEDEQPTFGSKTPMKKVFCGKHLPFVGFTFMKCDDEAMKSATLGSSPVENDINTHDVSSSEDRESSEKMVDELQSLLKQREDVLENEKDLLEKEKILKETEIKDLKKRLDEERKQRHNADNSAIKLMSEVEEMRTKARDLRKQETRAAFDEQQAVMTQMEEDRFVAMKRTQRLEDELSAQKKMVEDRNITLKEMQKTVDELKEQLKESKQNTDSQVVEEAILQCQEKEKSDLKKLREKLKQKVDECCQMETELLNSKSLTRKLEKAEEKLSQAEKENKLLDEAIKKMEKEVEETHDSTEEIKRQVAAQKKTIQENESTVEKLKGELQLATNNHASTSHQNEELKSRIGKLNENLTNLKNSYETQKKELAEKQQCMEKLDAENNSHFTSQLELKCKELSDAQAKETELQKNIAMLTAELTEVTMIKNELEEDVEQKESLIENLLKNELAVKTATDDDCKDSKKDDEEKLELNDQIIRLKEKCEKLVKEKESLESGVKNKSVSNEDIQAINKLSKEEQLKESLRKDNEEVQDLKAEIVVMNNENKELKTKTKDLQADLRKTSELLSELRKRSETFDAELATTTKNVNEYEKTIEALKATCSMLEGQIEELEILNDELDERNVQLEIEKKQLQLANEKYESRLEQELSREGEDKESNDQLEKCRKLIDEYRQTISEQETQLGRSELNLKSLERKMEKELTAKKSLLENVEQQKTTVSSLETAKSELEQELQQLKERQDEMLTENSAMAEHLETLKSLHAEEKVKLVSTSAQQSKLIDFMQFKAESKTSKWKRLGVSNLISSRKQHSDENNFIPHQWSELQQTLEKERTNRSQLQQELNKAKEELDETKEKVTYWKGRCHLTPNATVARSNQSLAVISAIQQSPSQQPSPGSTLTPSVSRKRKNSSNSTHRPKERMHHNIPHRFTVVLNMRATRCPVCLDSILFGRQVSKCTECGIVCHCKCSMSLPRTCGLPTQYVEHFSEALRGSRTETSLLVSSENADLSDGKEISMEGCLKVPRNGSAKNGWDTKYVSLKDGKLVVSESADKNNNPDQQCEQFNLCENEVKVYSAVAGSDLLGAAATDLPYVFSIEVRPQTTCWPGRTLFLLASSFPEKQRWVRALENAVNERKPAALPNNNQKINGNLLLGMKGEERLDINTTGVLNDKFVLLGAEEGLFILPVGKPGHDNRPRQIPGVRNVYQIKIEKHLGLALLISGVDRELLSVDLKQLEACTKQSREVPLAPLECQNVGNITNCHLFASKKVEDGMFLCAALPNKISVLRFNTSMNCFVTRKEIDSSEPCSCILFSNTKIIVGSNKFYQIDLRQFTIKDYLDCKDTTLAFAVYHASQANSFPVDVLQVSKSSAEEEFLLCFNGFGVFVDASGKRTRKDDLKWTGLPLSFAYQEPYLYVTHFNSIEICQIPALEQQGTISRKFAEITRPRILGAAMATGAIYLISSLTDEINLLCYQANLTPVLSNLFTNASVPENEPSQTRLGRKRLHTAIGCENQHPPSLSAFSKDPKKFLRHSLRR</sequence>
<dbReference type="SUPFAM" id="SSF57889">
    <property type="entry name" value="Cysteine-rich domain"/>
    <property type="match status" value="1"/>
</dbReference>
<dbReference type="GO" id="GO:0005524">
    <property type="term" value="F:ATP binding"/>
    <property type="evidence" value="ECO:0007669"/>
    <property type="project" value="UniProtKB-UniRule"/>
</dbReference>
<dbReference type="PANTHER" id="PTHR22988">
    <property type="entry name" value="MYOTONIC DYSTROPHY S/T KINASE-RELATED"/>
    <property type="match status" value="1"/>
</dbReference>
<dbReference type="OrthoDB" id="5919042at2759"/>
<dbReference type="FunFam" id="1.10.510.10:FF:000751">
    <property type="entry name" value="Non-specific serine/threonine protein kinase"/>
    <property type="match status" value="1"/>
</dbReference>
<keyword evidence="7" id="KW-0808">Transferase</keyword>
<dbReference type="PROSITE" id="PS50219">
    <property type="entry name" value="CNH"/>
    <property type="match status" value="1"/>
</dbReference>
<gene>
    <name evidence="19" type="ORF">PACLA_8A059290</name>
</gene>
<comment type="catalytic activity">
    <reaction evidence="16">
        <text>L-seryl-[protein] + ATP = O-phospho-L-seryl-[protein] + ADP + H(+)</text>
        <dbReference type="Rhea" id="RHEA:17989"/>
        <dbReference type="Rhea" id="RHEA-COMP:9863"/>
        <dbReference type="Rhea" id="RHEA-COMP:11604"/>
        <dbReference type="ChEBI" id="CHEBI:15378"/>
        <dbReference type="ChEBI" id="CHEBI:29999"/>
        <dbReference type="ChEBI" id="CHEBI:30616"/>
        <dbReference type="ChEBI" id="CHEBI:83421"/>
        <dbReference type="ChEBI" id="CHEBI:456216"/>
        <dbReference type="EC" id="2.7.11.1"/>
    </reaction>
</comment>
<dbReference type="PROSITE" id="PS00479">
    <property type="entry name" value="ZF_DAG_PE_1"/>
    <property type="match status" value="1"/>
</dbReference>
<organism evidence="19 20">
    <name type="scientific">Paramuricea clavata</name>
    <name type="common">Red gorgonian</name>
    <name type="synonym">Violescent sea-whip</name>
    <dbReference type="NCBI Taxonomy" id="317549"/>
    <lineage>
        <taxon>Eukaryota</taxon>
        <taxon>Metazoa</taxon>
        <taxon>Cnidaria</taxon>
        <taxon>Anthozoa</taxon>
        <taxon>Octocorallia</taxon>
        <taxon>Malacalcyonacea</taxon>
        <taxon>Plexauridae</taxon>
        <taxon>Paramuricea</taxon>
    </lineage>
</organism>
<dbReference type="Gene3D" id="1.10.287.1490">
    <property type="match status" value="1"/>
</dbReference>
<dbReference type="SMART" id="SM00233">
    <property type="entry name" value="PH"/>
    <property type="match status" value="1"/>
</dbReference>
<keyword evidence="10" id="KW-0863">Zinc-finger</keyword>
<keyword evidence="11 19" id="KW-0418">Kinase</keyword>
<evidence type="ECO:0000313" key="20">
    <source>
        <dbReference type="Proteomes" id="UP001152795"/>
    </source>
</evidence>
<dbReference type="InterPro" id="IPR000719">
    <property type="entry name" value="Prot_kinase_dom"/>
</dbReference>
<dbReference type="GO" id="GO:0005737">
    <property type="term" value="C:cytoplasm"/>
    <property type="evidence" value="ECO:0007669"/>
    <property type="project" value="UniProtKB-SubCell"/>
</dbReference>
<evidence type="ECO:0000256" key="12">
    <source>
        <dbReference type="ARBA" id="ARBA00022833"/>
    </source>
</evidence>
<comment type="catalytic activity">
    <reaction evidence="15">
        <text>L-threonyl-[protein] + ATP = O-phospho-L-threonyl-[protein] + ADP + H(+)</text>
        <dbReference type="Rhea" id="RHEA:46608"/>
        <dbReference type="Rhea" id="RHEA-COMP:11060"/>
        <dbReference type="Rhea" id="RHEA-COMP:11605"/>
        <dbReference type="ChEBI" id="CHEBI:15378"/>
        <dbReference type="ChEBI" id="CHEBI:30013"/>
        <dbReference type="ChEBI" id="CHEBI:30616"/>
        <dbReference type="ChEBI" id="CHEBI:61977"/>
        <dbReference type="ChEBI" id="CHEBI:456216"/>
        <dbReference type="EC" id="2.7.11.1"/>
    </reaction>
</comment>
<dbReference type="Gene3D" id="3.30.200.20">
    <property type="entry name" value="Phosphorylase Kinase, domain 1"/>
    <property type="match status" value="1"/>
</dbReference>
<comment type="caution">
    <text evidence="19">The sequence shown here is derived from an EMBL/GenBank/DDBJ whole genome shotgun (WGS) entry which is preliminary data.</text>
</comment>
<dbReference type="Pfam" id="PF25346">
    <property type="entry name" value="PH_MRCK"/>
    <property type="match status" value="1"/>
</dbReference>
<evidence type="ECO:0000256" key="3">
    <source>
        <dbReference type="ARBA" id="ARBA00012513"/>
    </source>
</evidence>
<dbReference type="PROSITE" id="PS50011">
    <property type="entry name" value="PROTEIN_KINASE_DOM"/>
    <property type="match status" value="1"/>
</dbReference>
<keyword evidence="4" id="KW-0963">Cytoplasm</keyword>
<dbReference type="PANTHER" id="PTHR22988:SF71">
    <property type="entry name" value="CITRON RHO-INTERACTING KINASE"/>
    <property type="match status" value="1"/>
</dbReference>
<dbReference type="InterPro" id="IPR017892">
    <property type="entry name" value="Pkinase_C"/>
</dbReference>
<dbReference type="CDD" id="cd20814">
    <property type="entry name" value="CRIK"/>
    <property type="match status" value="1"/>
</dbReference>
<evidence type="ECO:0000313" key="19">
    <source>
        <dbReference type="EMBL" id="CAB4000998.1"/>
    </source>
</evidence>
<evidence type="ECO:0000256" key="4">
    <source>
        <dbReference type="ARBA" id="ARBA00022490"/>
    </source>
</evidence>
<comment type="subcellular location">
    <subcellularLocation>
        <location evidence="2">Cytoplasm</location>
    </subcellularLocation>
</comment>
<dbReference type="InterPro" id="IPR008271">
    <property type="entry name" value="Ser/Thr_kinase_AS"/>
</dbReference>
<feature type="coiled-coil region" evidence="17">
    <location>
        <begin position="544"/>
        <end position="1117"/>
    </location>
</feature>
<dbReference type="FunFam" id="3.30.200.20:FF:000017">
    <property type="entry name" value="Non-specific serine/threonine protein kinase"/>
    <property type="match status" value="1"/>
</dbReference>
<dbReference type="SMART" id="SM00036">
    <property type="entry name" value="CNH"/>
    <property type="match status" value="1"/>
</dbReference>
<dbReference type="SMART" id="SM00220">
    <property type="entry name" value="S_TKc"/>
    <property type="match status" value="1"/>
</dbReference>
<dbReference type="InterPro" id="IPR046349">
    <property type="entry name" value="C1-like_sf"/>
</dbReference>
<reference evidence="19" key="1">
    <citation type="submission" date="2020-04" db="EMBL/GenBank/DDBJ databases">
        <authorList>
            <person name="Alioto T."/>
            <person name="Alioto T."/>
            <person name="Gomez Garrido J."/>
        </authorList>
    </citation>
    <scope>NUCLEOTIDE SEQUENCE</scope>
    <source>
        <strain evidence="19">A484AB</strain>
    </source>
</reference>
<protein>
    <recommendedName>
        <fullName evidence="3">non-specific serine/threonine protein kinase</fullName>
        <ecNumber evidence="3">2.7.11.1</ecNumber>
    </recommendedName>
</protein>
<dbReference type="InterPro" id="IPR011993">
    <property type="entry name" value="PH-like_dom_sf"/>
</dbReference>
<dbReference type="EC" id="2.7.11.1" evidence="3"/>